<dbReference type="EC" id="1.2.1.84" evidence="10"/>
<name>A0AAD8ER44_DIPPU</name>
<dbReference type="GO" id="GO:0035336">
    <property type="term" value="P:long-chain fatty-acyl-CoA metabolic process"/>
    <property type="evidence" value="ECO:0007669"/>
    <property type="project" value="TreeGrafter"/>
</dbReference>
<evidence type="ECO:0000256" key="2">
    <source>
        <dbReference type="ARBA" id="ARBA00005928"/>
    </source>
</evidence>
<reference evidence="13" key="1">
    <citation type="journal article" date="2023" name="IScience">
        <title>Live-bearing cockroach genome reveals convergent evolutionary mechanisms linked to viviparity in insects and beyond.</title>
        <authorList>
            <person name="Fouks B."/>
            <person name="Harrison M.C."/>
            <person name="Mikhailova A.A."/>
            <person name="Marchal E."/>
            <person name="English S."/>
            <person name="Carruthers M."/>
            <person name="Jennings E.C."/>
            <person name="Chiamaka E.L."/>
            <person name="Frigard R.A."/>
            <person name="Pippel M."/>
            <person name="Attardo G.M."/>
            <person name="Benoit J.B."/>
            <person name="Bornberg-Bauer E."/>
            <person name="Tobe S.S."/>
        </authorList>
    </citation>
    <scope>NUCLEOTIDE SEQUENCE</scope>
    <source>
        <strain evidence="13">Stay&amp;Tobe</strain>
    </source>
</reference>
<evidence type="ECO:0000256" key="8">
    <source>
        <dbReference type="ARBA" id="ARBA00023136"/>
    </source>
</evidence>
<evidence type="ECO:0000256" key="6">
    <source>
        <dbReference type="ARBA" id="ARBA00022989"/>
    </source>
</evidence>
<accession>A0AAD8ER44</accession>
<dbReference type="FunFam" id="3.40.50.720:FF:000143">
    <property type="entry name" value="Fatty acyl-CoA reductase"/>
    <property type="match status" value="1"/>
</dbReference>
<evidence type="ECO:0000256" key="10">
    <source>
        <dbReference type="RuleBase" id="RU363097"/>
    </source>
</evidence>
<evidence type="ECO:0000313" key="13">
    <source>
        <dbReference type="EMBL" id="KAJ9600160.1"/>
    </source>
</evidence>
<keyword evidence="3 10" id="KW-0444">Lipid biosynthesis</keyword>
<dbReference type="SUPFAM" id="SSF51735">
    <property type="entry name" value="NAD(P)-binding Rossmann-fold domains"/>
    <property type="match status" value="1"/>
</dbReference>
<dbReference type="Pfam" id="PF07993">
    <property type="entry name" value="NAD_binding_4"/>
    <property type="match status" value="1"/>
</dbReference>
<dbReference type="PANTHER" id="PTHR11011:SF24">
    <property type="entry name" value="FATTY ACYL-COA REDUCTASE"/>
    <property type="match status" value="1"/>
</dbReference>
<feature type="domain" description="Fatty acyl-CoA reductase C-terminal" evidence="11">
    <location>
        <begin position="373"/>
        <end position="465"/>
    </location>
</feature>
<dbReference type="Pfam" id="PF03015">
    <property type="entry name" value="Sterile"/>
    <property type="match status" value="1"/>
</dbReference>
<feature type="non-terminal residue" evidence="13">
    <location>
        <position position="478"/>
    </location>
</feature>
<evidence type="ECO:0000256" key="3">
    <source>
        <dbReference type="ARBA" id="ARBA00022516"/>
    </source>
</evidence>
<evidence type="ECO:0000256" key="1">
    <source>
        <dbReference type="ARBA" id="ARBA00004141"/>
    </source>
</evidence>
<comment type="caution">
    <text evidence="13">The sequence shown here is derived from an EMBL/GenBank/DDBJ whole genome shotgun (WGS) entry which is preliminary data.</text>
</comment>
<protein>
    <recommendedName>
        <fullName evidence="10">Fatty acyl-CoA reductase</fullName>
        <ecNumber evidence="10">1.2.1.84</ecNumber>
    </recommendedName>
</protein>
<keyword evidence="14" id="KW-1185">Reference proteome</keyword>
<dbReference type="InterPro" id="IPR026055">
    <property type="entry name" value="FAR"/>
</dbReference>
<keyword evidence="10" id="KW-0560">Oxidoreductase</keyword>
<dbReference type="InterPro" id="IPR033640">
    <property type="entry name" value="FAR_C"/>
</dbReference>
<proteinExistence type="inferred from homology"/>
<evidence type="ECO:0000313" key="14">
    <source>
        <dbReference type="Proteomes" id="UP001233999"/>
    </source>
</evidence>
<dbReference type="Gene3D" id="3.40.50.720">
    <property type="entry name" value="NAD(P)-binding Rossmann-like Domain"/>
    <property type="match status" value="1"/>
</dbReference>
<keyword evidence="7 10" id="KW-0443">Lipid metabolism</keyword>
<dbReference type="CDD" id="cd05236">
    <property type="entry name" value="FAR-N_SDR_e"/>
    <property type="match status" value="1"/>
</dbReference>
<dbReference type="PANTHER" id="PTHR11011">
    <property type="entry name" value="MALE STERILITY PROTEIN 2-RELATED"/>
    <property type="match status" value="1"/>
</dbReference>
<comment type="similarity">
    <text evidence="2 10">Belongs to the fatty acyl-CoA reductase family.</text>
</comment>
<dbReference type="GO" id="GO:0080019">
    <property type="term" value="F:alcohol-forming very long-chain fatty acyl-CoA reductase activity"/>
    <property type="evidence" value="ECO:0007669"/>
    <property type="project" value="InterPro"/>
</dbReference>
<dbReference type="InterPro" id="IPR013120">
    <property type="entry name" value="FAR_NAD-bd"/>
</dbReference>
<dbReference type="CDD" id="cd09071">
    <property type="entry name" value="FAR_C"/>
    <property type="match status" value="1"/>
</dbReference>
<comment type="function">
    <text evidence="10">Catalyzes the reduction of fatty acyl-CoA to fatty alcohols.</text>
</comment>
<dbReference type="EMBL" id="JASPKZ010000446">
    <property type="protein sequence ID" value="KAJ9600160.1"/>
    <property type="molecule type" value="Genomic_DNA"/>
</dbReference>
<reference evidence="13" key="2">
    <citation type="submission" date="2023-05" db="EMBL/GenBank/DDBJ databases">
        <authorList>
            <person name="Fouks B."/>
        </authorList>
    </citation>
    <scope>NUCLEOTIDE SEQUENCE</scope>
    <source>
        <strain evidence="13">Stay&amp;Tobe</strain>
        <tissue evidence="13">Testes</tissue>
    </source>
</reference>
<evidence type="ECO:0000259" key="12">
    <source>
        <dbReference type="Pfam" id="PF07993"/>
    </source>
</evidence>
<keyword evidence="6" id="KW-1133">Transmembrane helix</keyword>
<comment type="subcellular location">
    <subcellularLocation>
        <location evidence="1">Membrane</location>
        <topology evidence="1">Multi-pass membrane protein</topology>
    </subcellularLocation>
</comment>
<evidence type="ECO:0000256" key="7">
    <source>
        <dbReference type="ARBA" id="ARBA00023098"/>
    </source>
</evidence>
<comment type="catalytic activity">
    <reaction evidence="9 10">
        <text>a long-chain fatty acyl-CoA + 2 NADPH + 2 H(+) = a long-chain primary fatty alcohol + 2 NADP(+) + CoA</text>
        <dbReference type="Rhea" id="RHEA:52716"/>
        <dbReference type="ChEBI" id="CHEBI:15378"/>
        <dbReference type="ChEBI" id="CHEBI:57287"/>
        <dbReference type="ChEBI" id="CHEBI:57783"/>
        <dbReference type="ChEBI" id="CHEBI:58349"/>
        <dbReference type="ChEBI" id="CHEBI:77396"/>
        <dbReference type="ChEBI" id="CHEBI:83139"/>
        <dbReference type="EC" id="1.2.1.84"/>
    </reaction>
</comment>
<organism evidence="13 14">
    <name type="scientific">Diploptera punctata</name>
    <name type="common">Pacific beetle cockroach</name>
    <dbReference type="NCBI Taxonomy" id="6984"/>
    <lineage>
        <taxon>Eukaryota</taxon>
        <taxon>Metazoa</taxon>
        <taxon>Ecdysozoa</taxon>
        <taxon>Arthropoda</taxon>
        <taxon>Hexapoda</taxon>
        <taxon>Insecta</taxon>
        <taxon>Pterygota</taxon>
        <taxon>Neoptera</taxon>
        <taxon>Polyneoptera</taxon>
        <taxon>Dictyoptera</taxon>
        <taxon>Blattodea</taxon>
        <taxon>Blaberoidea</taxon>
        <taxon>Blaberidae</taxon>
        <taxon>Diplopterinae</taxon>
        <taxon>Diploptera</taxon>
    </lineage>
</organism>
<feature type="domain" description="Thioester reductase (TE)" evidence="12">
    <location>
        <begin position="30"/>
        <end position="300"/>
    </location>
</feature>
<dbReference type="AlphaFoldDB" id="A0AAD8ER44"/>
<dbReference type="GO" id="GO:0005777">
    <property type="term" value="C:peroxisome"/>
    <property type="evidence" value="ECO:0007669"/>
    <property type="project" value="TreeGrafter"/>
</dbReference>
<evidence type="ECO:0000256" key="9">
    <source>
        <dbReference type="ARBA" id="ARBA00052530"/>
    </source>
</evidence>
<evidence type="ECO:0000256" key="5">
    <source>
        <dbReference type="ARBA" id="ARBA00022857"/>
    </source>
</evidence>
<dbReference type="Proteomes" id="UP001233999">
    <property type="component" value="Unassembled WGS sequence"/>
</dbReference>
<dbReference type="GO" id="GO:0016020">
    <property type="term" value="C:membrane"/>
    <property type="evidence" value="ECO:0007669"/>
    <property type="project" value="UniProtKB-SubCell"/>
</dbReference>
<dbReference type="InterPro" id="IPR036291">
    <property type="entry name" value="NAD(P)-bd_dom_sf"/>
</dbReference>
<evidence type="ECO:0000256" key="4">
    <source>
        <dbReference type="ARBA" id="ARBA00022692"/>
    </source>
</evidence>
<keyword evidence="8" id="KW-0472">Membrane</keyword>
<keyword evidence="5 10" id="KW-0521">NADP</keyword>
<sequence length="478" mass="54865">MIYLEDLYEESWGHKMQTIQEFYEGQDVFITGGTGFLGKVLIEKLARSCHGIKNIYVLMRPKKGMDVQQRLEAIYNTRLFDRIKKECPENMKKIVAVPGNCMELQLGLSASDRRMLEENVSIIFHSAASVRFDDSLTYATLMNTRGAREMMMLARNMKKLKALVHVSTCYCNCDRQEIDEILYPPHADWREIIKMVETLDEYTLNILTPKILNNLPNTYIFTKSMAEHVVNDLGENIPRAIFRPSIVVNTTEDPFVGWIDNFNGPVGLLVAGAKGVVKVSYGYHDTILDLIPVDLAIKIMIVSAWKVANSGSSSEPFICHGASGTKKRMTLEKIIEMGLKYCEQIPFENMIWKESGIVTNNIVRYYCRLIYTQLIPAVFLDSIIKLSGHQPLLMKLHRRIFQAQIALHYFVNNTWLFNNENLFELRKGIPECDKDEFGAEGIEYVDEEEIFRNFLIGSRTYLMKEDPATIPQAKVHRT</sequence>
<evidence type="ECO:0000259" key="11">
    <source>
        <dbReference type="Pfam" id="PF03015"/>
    </source>
</evidence>
<dbReference type="GO" id="GO:0102965">
    <property type="term" value="F:alcohol-forming long-chain fatty acyl-CoA reductase activity"/>
    <property type="evidence" value="ECO:0007669"/>
    <property type="project" value="UniProtKB-EC"/>
</dbReference>
<keyword evidence="4" id="KW-0812">Transmembrane</keyword>
<gene>
    <name evidence="13" type="ORF">L9F63_009570</name>
</gene>